<dbReference type="InterPro" id="IPR012337">
    <property type="entry name" value="RNaseH-like_sf"/>
</dbReference>
<dbReference type="SUPFAM" id="SSF101898">
    <property type="entry name" value="NHL repeat"/>
    <property type="match status" value="1"/>
</dbReference>
<feature type="domain" description="RING-type" evidence="5">
    <location>
        <begin position="30"/>
        <end position="73"/>
    </location>
</feature>
<dbReference type="GO" id="GO:0008270">
    <property type="term" value="F:zinc ion binding"/>
    <property type="evidence" value="ECO:0007669"/>
    <property type="project" value="UniProtKB-KW"/>
</dbReference>
<dbReference type="Gene3D" id="3.30.420.10">
    <property type="entry name" value="Ribonuclease H-like superfamily/Ribonuclease H"/>
    <property type="match status" value="1"/>
</dbReference>
<dbReference type="InterPro" id="IPR001841">
    <property type="entry name" value="Znf_RING"/>
</dbReference>
<dbReference type="STRING" id="6336.A0A0V0RW07"/>
<evidence type="ECO:0000313" key="8">
    <source>
        <dbReference type="Proteomes" id="UP000054630"/>
    </source>
</evidence>
<dbReference type="EMBL" id="JYDL01000069">
    <property type="protein sequence ID" value="KRX18662.1"/>
    <property type="molecule type" value="Genomic_DNA"/>
</dbReference>
<dbReference type="PANTHER" id="PTHR25462">
    <property type="entry name" value="BONUS, ISOFORM C-RELATED"/>
    <property type="match status" value="1"/>
</dbReference>
<dbReference type="Pfam" id="PF00097">
    <property type="entry name" value="zf-C3HC4"/>
    <property type="match status" value="1"/>
</dbReference>
<name>A0A0V0RW07_9BILA</name>
<evidence type="ECO:0000256" key="4">
    <source>
        <dbReference type="PROSITE-ProRule" id="PRU00175"/>
    </source>
</evidence>
<dbReference type="GO" id="GO:0061630">
    <property type="term" value="F:ubiquitin protein ligase activity"/>
    <property type="evidence" value="ECO:0007669"/>
    <property type="project" value="TreeGrafter"/>
</dbReference>
<organism evidence="7 8">
    <name type="scientific">Trichinella nelsoni</name>
    <dbReference type="NCBI Taxonomy" id="6336"/>
    <lineage>
        <taxon>Eukaryota</taxon>
        <taxon>Metazoa</taxon>
        <taxon>Ecdysozoa</taxon>
        <taxon>Nematoda</taxon>
        <taxon>Enoplea</taxon>
        <taxon>Dorylaimia</taxon>
        <taxon>Trichinellida</taxon>
        <taxon>Trichinellidae</taxon>
        <taxon>Trichinella</taxon>
    </lineage>
</organism>
<evidence type="ECO:0000313" key="7">
    <source>
        <dbReference type="EMBL" id="KRX18662.1"/>
    </source>
</evidence>
<dbReference type="SUPFAM" id="SSF53098">
    <property type="entry name" value="Ribonuclease H-like"/>
    <property type="match status" value="1"/>
</dbReference>
<reference evidence="7 8" key="1">
    <citation type="submission" date="2015-01" db="EMBL/GenBank/DDBJ databases">
        <title>Evolution of Trichinella species and genotypes.</title>
        <authorList>
            <person name="Korhonen P.K."/>
            <person name="Edoardo P."/>
            <person name="Giuseppe L.R."/>
            <person name="Gasser R.B."/>
        </authorList>
    </citation>
    <scope>NUCLEOTIDE SEQUENCE [LARGE SCALE GENOMIC DNA]</scope>
    <source>
        <strain evidence="7">ISS37</strain>
    </source>
</reference>
<dbReference type="GO" id="GO:0015074">
    <property type="term" value="P:DNA integration"/>
    <property type="evidence" value="ECO:0007669"/>
    <property type="project" value="InterPro"/>
</dbReference>
<dbReference type="Proteomes" id="UP000054630">
    <property type="component" value="Unassembled WGS sequence"/>
</dbReference>
<dbReference type="PROSITE" id="PS50089">
    <property type="entry name" value="ZF_RING_2"/>
    <property type="match status" value="1"/>
</dbReference>
<dbReference type="Gene3D" id="3.30.40.10">
    <property type="entry name" value="Zinc/RING finger domain, C3HC4 (zinc finger)"/>
    <property type="match status" value="1"/>
</dbReference>
<feature type="domain" description="Integrase catalytic" evidence="6">
    <location>
        <begin position="500"/>
        <end position="683"/>
    </location>
</feature>
<dbReference type="InterPro" id="IPR036397">
    <property type="entry name" value="RNaseH_sf"/>
</dbReference>
<evidence type="ECO:0000256" key="3">
    <source>
        <dbReference type="ARBA" id="ARBA00022833"/>
    </source>
</evidence>
<dbReference type="GO" id="GO:0006513">
    <property type="term" value="P:protein monoubiquitination"/>
    <property type="evidence" value="ECO:0007669"/>
    <property type="project" value="TreeGrafter"/>
</dbReference>
<dbReference type="InterPro" id="IPR017907">
    <property type="entry name" value="Znf_RING_CS"/>
</dbReference>
<dbReference type="AlphaFoldDB" id="A0A0V0RW07"/>
<evidence type="ECO:0000259" key="6">
    <source>
        <dbReference type="PROSITE" id="PS50994"/>
    </source>
</evidence>
<dbReference type="InterPro" id="IPR047153">
    <property type="entry name" value="TRIM45/56/19-like"/>
</dbReference>
<keyword evidence="2 4" id="KW-0863">Zinc-finger</keyword>
<dbReference type="PROSITE" id="PS50994">
    <property type="entry name" value="INTEGRASE"/>
    <property type="match status" value="1"/>
</dbReference>
<dbReference type="InterPro" id="IPR018957">
    <property type="entry name" value="Znf_C3HC4_RING-type"/>
</dbReference>
<comment type="caution">
    <text evidence="7">The sequence shown here is derived from an EMBL/GenBank/DDBJ whole genome shotgun (WGS) entry which is preliminary data.</text>
</comment>
<accession>A0A0V0RW07</accession>
<proteinExistence type="predicted"/>
<dbReference type="SMART" id="SM00184">
    <property type="entry name" value="RING"/>
    <property type="match status" value="1"/>
</dbReference>
<dbReference type="PANTHER" id="PTHR25462:SF229">
    <property type="entry name" value="TRANSCRIPTION INTERMEDIARY FACTOR 1-BETA"/>
    <property type="match status" value="1"/>
</dbReference>
<evidence type="ECO:0000256" key="2">
    <source>
        <dbReference type="ARBA" id="ARBA00022771"/>
    </source>
</evidence>
<evidence type="ECO:0000256" key="1">
    <source>
        <dbReference type="ARBA" id="ARBA00022723"/>
    </source>
</evidence>
<dbReference type="PROSITE" id="PS00518">
    <property type="entry name" value="ZF_RING_1"/>
    <property type="match status" value="1"/>
</dbReference>
<keyword evidence="8" id="KW-1185">Reference proteome</keyword>
<dbReference type="OrthoDB" id="5877713at2759"/>
<keyword evidence="3" id="KW-0862">Zinc</keyword>
<dbReference type="InterPro" id="IPR001584">
    <property type="entry name" value="Integrase_cat-core"/>
</dbReference>
<keyword evidence="1" id="KW-0479">Metal-binding</keyword>
<sequence>MSKAMNKKSSSELSNGTSKSLCARPAMQQCEICSEDHFSLKLLHCGHSYCLLCIRRWIEVAEKSDVISCPQCRQLTELCQRSVETLRTKFAGVLRCFQCFTLKDVEDMWWCHQCLNTLCSRCIIISHKDHNVNAYGEFDALHACIAWMRERCDSCEDEIVHLEQSIRFVVDQILVDIFAKARQCHQQRLSDVEQLNGLFEEFGMENLKQDHGIKRDLISSNKSVINASRMKNIVLQLFDLSSNEWKGPSLDERDSNLAGFVLSEFKAAVERFSVDQLEEAGRRLALSKSPSSGNIRMLESKDWQNRALVHQKLKRPIDLCTLPDKSLVIADGEAGLLLFDPDGQLKKCHSNVYPKTVCFSTSRQLVLAAIPEEHVLVTFNEHLNTVHQLPLPQNSGWMQMRCSEAGVAFCATYDSQNFCLSLYCLLESNIWHAFAVLGVTVEQFFGFTLLPPLNDSLVCGPNLAKLLSFSDTGGLYEITVERFADTVLKYARPKQMTEFQFQNPTAVTCTSNGTMVMADGGVLYELDCNFKLLKIIGSVGIGSMITAIATSGNKHASEQQPMKFYCKKVGGVSGEIGPTHFLTFGAPSILQSDNGREFLNAIIAELKTCWPELKLVTGRPRHPQSQGAVERLNGVVQDKLAIWMRENGCKRWSMGLKFVQWQINVSIHETTGQSPFKVTFERSHELDWSLTSCQNH</sequence>
<dbReference type="SUPFAM" id="SSF57850">
    <property type="entry name" value="RING/U-box"/>
    <property type="match status" value="1"/>
</dbReference>
<dbReference type="GO" id="GO:0003676">
    <property type="term" value="F:nucleic acid binding"/>
    <property type="evidence" value="ECO:0007669"/>
    <property type="project" value="InterPro"/>
</dbReference>
<gene>
    <name evidence="7" type="primary">KRBA2</name>
    <name evidence="7" type="ORF">T07_9573</name>
</gene>
<protein>
    <submittedName>
        <fullName evidence="7">KRAB-A domain-containing protein 2</fullName>
    </submittedName>
</protein>
<evidence type="ECO:0000259" key="5">
    <source>
        <dbReference type="PROSITE" id="PS50089"/>
    </source>
</evidence>
<dbReference type="InterPro" id="IPR013083">
    <property type="entry name" value="Znf_RING/FYVE/PHD"/>
</dbReference>